<comment type="caution">
    <text evidence="1">The sequence shown here is derived from an EMBL/GenBank/DDBJ whole genome shotgun (WGS) entry which is preliminary data.</text>
</comment>
<organism evidence="1 2">
    <name type="scientific">Pseudomonas fluorescens</name>
    <dbReference type="NCBI Taxonomy" id="294"/>
    <lineage>
        <taxon>Bacteria</taxon>
        <taxon>Pseudomonadati</taxon>
        <taxon>Pseudomonadota</taxon>
        <taxon>Gammaproteobacteria</taxon>
        <taxon>Pseudomonadales</taxon>
        <taxon>Pseudomonadaceae</taxon>
        <taxon>Pseudomonas</taxon>
    </lineage>
</organism>
<dbReference type="AlphaFoldDB" id="A0A1T2YHK4"/>
<gene>
    <name evidence="1" type="ORF">E4T65_28595</name>
</gene>
<dbReference type="Proteomes" id="UP000297322">
    <property type="component" value="Unassembled WGS sequence"/>
</dbReference>
<proteinExistence type="predicted"/>
<protein>
    <submittedName>
        <fullName evidence="1">Uncharacterized protein</fullName>
    </submittedName>
</protein>
<sequence>MQLSTKFKSHRAQLAVLNEATTRTSRNLPPFTGEDYYGNPIVRVVKQGCGLGYIPNPKDLNNPILDENMDAAIAKFDRETKKLYTVFPVSNDQC</sequence>
<evidence type="ECO:0000313" key="2">
    <source>
        <dbReference type="Proteomes" id="UP000297322"/>
    </source>
</evidence>
<evidence type="ECO:0000313" key="1">
    <source>
        <dbReference type="EMBL" id="TFW39139.1"/>
    </source>
</evidence>
<reference evidence="1 2" key="1">
    <citation type="submission" date="2019-03" db="EMBL/GenBank/DDBJ databases">
        <title>Biocontrol and xenobiotic degradation properties of endophytic Pseudomonas fluorescens strain BRZ63.</title>
        <authorList>
            <person name="Chlebek D.A."/>
            <person name="Pinski A."/>
            <person name="Zur J.P."/>
            <person name="Michalska J."/>
            <person name="Hupert-Kocurek K.T."/>
        </authorList>
    </citation>
    <scope>NUCLEOTIDE SEQUENCE [LARGE SCALE GENOMIC DNA]</scope>
    <source>
        <strain evidence="1 2">BRZ63</strain>
    </source>
</reference>
<dbReference type="EMBL" id="SPVI01000032">
    <property type="protein sequence ID" value="TFW39139.1"/>
    <property type="molecule type" value="Genomic_DNA"/>
</dbReference>
<accession>A0A1T2YHK4</accession>
<name>A0A1T2YHK4_PSEFL</name>